<dbReference type="PRINTS" id="PR00050">
    <property type="entry name" value="COLDSHOCK"/>
</dbReference>
<dbReference type="PANTHER" id="PTHR11544">
    <property type="entry name" value="COLD SHOCK DOMAIN CONTAINING PROTEINS"/>
    <property type="match status" value="1"/>
</dbReference>
<evidence type="ECO:0000256" key="1">
    <source>
        <dbReference type="RuleBase" id="RU000408"/>
    </source>
</evidence>
<comment type="caution">
    <text evidence="4">The sequence shown here is derived from an EMBL/GenBank/DDBJ whole genome shotgun (WGS) entry which is preliminary data.</text>
</comment>
<evidence type="ECO:0000259" key="3">
    <source>
        <dbReference type="PROSITE" id="PS51857"/>
    </source>
</evidence>
<dbReference type="Proteomes" id="UP001500051">
    <property type="component" value="Unassembled WGS sequence"/>
</dbReference>
<gene>
    <name evidence="4" type="ORF">GCM10022204_23270</name>
</gene>
<keyword evidence="5" id="KW-1185">Reference proteome</keyword>
<feature type="region of interest" description="Disordered" evidence="2">
    <location>
        <begin position="93"/>
        <end position="116"/>
    </location>
</feature>
<reference evidence="5" key="1">
    <citation type="journal article" date="2019" name="Int. J. Syst. Evol. Microbiol.">
        <title>The Global Catalogue of Microorganisms (GCM) 10K type strain sequencing project: providing services to taxonomists for standard genome sequencing and annotation.</title>
        <authorList>
            <consortium name="The Broad Institute Genomics Platform"/>
            <consortium name="The Broad Institute Genome Sequencing Center for Infectious Disease"/>
            <person name="Wu L."/>
            <person name="Ma J."/>
        </authorList>
    </citation>
    <scope>NUCLEOTIDE SEQUENCE [LARGE SCALE GENOMIC DNA]</scope>
    <source>
        <strain evidence="5">JCM 16548</strain>
    </source>
</reference>
<dbReference type="Pfam" id="PF00313">
    <property type="entry name" value="CSD"/>
    <property type="match status" value="1"/>
</dbReference>
<feature type="domain" description="CSD" evidence="3">
    <location>
        <begin position="50"/>
        <end position="115"/>
    </location>
</feature>
<dbReference type="EMBL" id="BAAAYX010000009">
    <property type="protein sequence ID" value="GAA3705169.1"/>
    <property type="molecule type" value="Genomic_DNA"/>
</dbReference>
<name>A0ABP7DH74_9ACTN</name>
<evidence type="ECO:0000313" key="4">
    <source>
        <dbReference type="EMBL" id="GAA3705169.1"/>
    </source>
</evidence>
<dbReference type="CDD" id="cd04458">
    <property type="entry name" value="CSP_CDS"/>
    <property type="match status" value="1"/>
</dbReference>
<dbReference type="SMART" id="SM00357">
    <property type="entry name" value="CSP"/>
    <property type="match status" value="1"/>
</dbReference>
<dbReference type="PROSITE" id="PS00352">
    <property type="entry name" value="CSD_1"/>
    <property type="match status" value="1"/>
</dbReference>
<dbReference type="InterPro" id="IPR050181">
    <property type="entry name" value="Cold_shock_domain"/>
</dbReference>
<dbReference type="InterPro" id="IPR012340">
    <property type="entry name" value="NA-bd_OB-fold"/>
</dbReference>
<sequence>MPDWDSLLQVLCRGSCYALEIARAVGTESAVRQPGRLAQGEPHRRKETDMAQGTVKWFNSEKGFGFIEVDGGGADVFVHYSAIESSGFRSLDEGQRVEFDTTQGPKGPQADKVRPI</sequence>
<feature type="region of interest" description="Disordered" evidence="2">
    <location>
        <begin position="30"/>
        <end position="50"/>
    </location>
</feature>
<proteinExistence type="predicted"/>
<evidence type="ECO:0000313" key="5">
    <source>
        <dbReference type="Proteomes" id="UP001500051"/>
    </source>
</evidence>
<comment type="subcellular location">
    <subcellularLocation>
        <location evidence="1">Cytoplasm</location>
    </subcellularLocation>
</comment>
<protein>
    <recommendedName>
        <fullName evidence="3">CSD domain-containing protein</fullName>
    </recommendedName>
</protein>
<dbReference type="InterPro" id="IPR011129">
    <property type="entry name" value="CSD"/>
</dbReference>
<accession>A0ABP7DH74</accession>
<dbReference type="InterPro" id="IPR019844">
    <property type="entry name" value="CSD_CS"/>
</dbReference>
<dbReference type="PROSITE" id="PS51857">
    <property type="entry name" value="CSD_2"/>
    <property type="match status" value="1"/>
</dbReference>
<organism evidence="4 5">
    <name type="scientific">Microlunatus aurantiacus</name>
    <dbReference type="NCBI Taxonomy" id="446786"/>
    <lineage>
        <taxon>Bacteria</taxon>
        <taxon>Bacillati</taxon>
        <taxon>Actinomycetota</taxon>
        <taxon>Actinomycetes</taxon>
        <taxon>Propionibacteriales</taxon>
        <taxon>Propionibacteriaceae</taxon>
        <taxon>Microlunatus</taxon>
    </lineage>
</organism>
<evidence type="ECO:0000256" key="2">
    <source>
        <dbReference type="SAM" id="MobiDB-lite"/>
    </source>
</evidence>
<dbReference type="Gene3D" id="2.40.50.140">
    <property type="entry name" value="Nucleic acid-binding proteins"/>
    <property type="match status" value="1"/>
</dbReference>
<dbReference type="InterPro" id="IPR002059">
    <property type="entry name" value="CSP_DNA-bd"/>
</dbReference>
<dbReference type="SUPFAM" id="SSF50249">
    <property type="entry name" value="Nucleic acid-binding proteins"/>
    <property type="match status" value="1"/>
</dbReference>